<dbReference type="PANTHER" id="PTHR46162:SF40">
    <property type="entry name" value="TRAF-LIKE FAMILY PROTEIN"/>
    <property type="match status" value="1"/>
</dbReference>
<organism evidence="2 3">
    <name type="scientific">Lactuca sativa</name>
    <name type="common">Garden lettuce</name>
    <dbReference type="NCBI Taxonomy" id="4236"/>
    <lineage>
        <taxon>Eukaryota</taxon>
        <taxon>Viridiplantae</taxon>
        <taxon>Streptophyta</taxon>
        <taxon>Embryophyta</taxon>
        <taxon>Tracheophyta</taxon>
        <taxon>Spermatophyta</taxon>
        <taxon>Magnoliopsida</taxon>
        <taxon>eudicotyledons</taxon>
        <taxon>Gunneridae</taxon>
        <taxon>Pentapetalae</taxon>
        <taxon>asterids</taxon>
        <taxon>campanulids</taxon>
        <taxon>Asterales</taxon>
        <taxon>Asteraceae</taxon>
        <taxon>Cichorioideae</taxon>
        <taxon>Cichorieae</taxon>
        <taxon>Lactucinae</taxon>
        <taxon>Lactuca</taxon>
    </lineage>
</organism>
<accession>A0A9R1UIR5</accession>
<dbReference type="InterPro" id="IPR002083">
    <property type="entry name" value="MATH/TRAF_dom"/>
</dbReference>
<evidence type="ECO:0000313" key="2">
    <source>
        <dbReference type="EMBL" id="KAJ0187643.1"/>
    </source>
</evidence>
<name>A0A9R1UIR5_LACSA</name>
<comment type="caution">
    <text evidence="2">The sequence shown here is derived from an EMBL/GenBank/DDBJ whole genome shotgun (WGS) entry which is preliminary data.</text>
</comment>
<protein>
    <recommendedName>
        <fullName evidence="1">MATH domain-containing protein</fullName>
    </recommendedName>
</protein>
<keyword evidence="3" id="KW-1185">Reference proteome</keyword>
<dbReference type="Pfam" id="PF22486">
    <property type="entry name" value="MATH_2"/>
    <property type="match status" value="1"/>
</dbReference>
<gene>
    <name evidence="2" type="ORF">LSAT_V11C900501510</name>
</gene>
<dbReference type="PROSITE" id="PS50144">
    <property type="entry name" value="MATH"/>
    <property type="match status" value="1"/>
</dbReference>
<dbReference type="CDD" id="cd00121">
    <property type="entry name" value="MATH"/>
    <property type="match status" value="1"/>
</dbReference>
<dbReference type="SUPFAM" id="SSF49599">
    <property type="entry name" value="TRAF domain-like"/>
    <property type="match status" value="2"/>
</dbReference>
<proteinExistence type="predicted"/>
<dbReference type="Gene3D" id="2.60.210.10">
    <property type="entry name" value="Apoptosis, Tumor Necrosis Factor Receptor Associated Protein 2, Chain A"/>
    <property type="match status" value="2"/>
</dbReference>
<dbReference type="AlphaFoldDB" id="A0A9R1UIR5"/>
<dbReference type="SMART" id="SM00061">
    <property type="entry name" value="MATH"/>
    <property type="match status" value="1"/>
</dbReference>
<dbReference type="PANTHER" id="PTHR46162">
    <property type="entry name" value="TRAF-LIKE FAMILY PROTEIN"/>
    <property type="match status" value="1"/>
</dbReference>
<evidence type="ECO:0000313" key="3">
    <source>
        <dbReference type="Proteomes" id="UP000235145"/>
    </source>
</evidence>
<dbReference type="Proteomes" id="UP000235145">
    <property type="component" value="Unassembled WGS sequence"/>
</dbReference>
<evidence type="ECO:0000259" key="1">
    <source>
        <dbReference type="PROSITE" id="PS50144"/>
    </source>
</evidence>
<dbReference type="InterPro" id="IPR008974">
    <property type="entry name" value="TRAF-like"/>
</dbReference>
<feature type="domain" description="MATH" evidence="1">
    <location>
        <begin position="90"/>
        <end position="178"/>
    </location>
</feature>
<sequence>MGGGDNFFVYDHIHHNYKTFQDIHRKRARFDDNQNKWGFAKLIPLVHFKDISKGYLSTNDSCVFGVEVSTDPMYTIKDRCLSMIKPQETTNSYTWIIDNLSAVTEKCLHSEVFKVGKVKWTLSIYPKGISSGKGTNLSIFLEVHEAALASAGWRVYAKYQLRVKNQRGYDDRVEVKNI</sequence>
<dbReference type="EMBL" id="NBSK02000009">
    <property type="protein sequence ID" value="KAJ0187643.1"/>
    <property type="molecule type" value="Genomic_DNA"/>
</dbReference>
<reference evidence="2 3" key="1">
    <citation type="journal article" date="2017" name="Nat. Commun.">
        <title>Genome assembly with in vitro proximity ligation data and whole-genome triplication in lettuce.</title>
        <authorList>
            <person name="Reyes-Chin-Wo S."/>
            <person name="Wang Z."/>
            <person name="Yang X."/>
            <person name="Kozik A."/>
            <person name="Arikit S."/>
            <person name="Song C."/>
            <person name="Xia L."/>
            <person name="Froenicke L."/>
            <person name="Lavelle D.O."/>
            <person name="Truco M.J."/>
            <person name="Xia R."/>
            <person name="Zhu S."/>
            <person name="Xu C."/>
            <person name="Xu H."/>
            <person name="Xu X."/>
            <person name="Cox K."/>
            <person name="Korf I."/>
            <person name="Meyers B.C."/>
            <person name="Michelmore R.W."/>
        </authorList>
    </citation>
    <scope>NUCLEOTIDE SEQUENCE [LARGE SCALE GENOMIC DNA]</scope>
    <source>
        <strain evidence="3">cv. Salinas</strain>
        <tissue evidence="2">Seedlings</tissue>
    </source>
</reference>